<name>A0ABP0SND6_9DINO</name>
<gene>
    <name evidence="1" type="ORF">CCMP2556_LOCUS52689</name>
</gene>
<evidence type="ECO:0000313" key="2">
    <source>
        <dbReference type="Proteomes" id="UP001642484"/>
    </source>
</evidence>
<dbReference type="Proteomes" id="UP001642484">
    <property type="component" value="Unassembled WGS sequence"/>
</dbReference>
<reference evidence="1 2" key="1">
    <citation type="submission" date="2024-02" db="EMBL/GenBank/DDBJ databases">
        <authorList>
            <person name="Chen Y."/>
            <person name="Shah S."/>
            <person name="Dougan E. K."/>
            <person name="Thang M."/>
            <person name="Chan C."/>
        </authorList>
    </citation>
    <scope>NUCLEOTIDE SEQUENCE [LARGE SCALE GENOMIC DNA]</scope>
</reference>
<protein>
    <submittedName>
        <fullName evidence="1">Uncharacterized protein</fullName>
    </submittedName>
</protein>
<accession>A0ABP0SND6</accession>
<keyword evidence="2" id="KW-1185">Reference proteome</keyword>
<proteinExistence type="predicted"/>
<dbReference type="EMBL" id="CAXAMN010027917">
    <property type="protein sequence ID" value="CAK9113893.1"/>
    <property type="molecule type" value="Genomic_DNA"/>
</dbReference>
<dbReference type="InterPro" id="IPR050870">
    <property type="entry name" value="FAST_kinase"/>
</dbReference>
<dbReference type="PANTHER" id="PTHR21228">
    <property type="entry name" value="FAST LEU-RICH DOMAIN-CONTAINING"/>
    <property type="match status" value="1"/>
</dbReference>
<organism evidence="1 2">
    <name type="scientific">Durusdinium trenchii</name>
    <dbReference type="NCBI Taxonomy" id="1381693"/>
    <lineage>
        <taxon>Eukaryota</taxon>
        <taxon>Sar</taxon>
        <taxon>Alveolata</taxon>
        <taxon>Dinophyceae</taxon>
        <taxon>Suessiales</taxon>
        <taxon>Symbiodiniaceae</taxon>
        <taxon>Durusdinium</taxon>
    </lineage>
</organism>
<evidence type="ECO:0000313" key="1">
    <source>
        <dbReference type="EMBL" id="CAK9113893.1"/>
    </source>
</evidence>
<dbReference type="PANTHER" id="PTHR21228:SF40">
    <property type="entry name" value="LD45607P"/>
    <property type="match status" value="1"/>
</dbReference>
<comment type="caution">
    <text evidence="1">The sequence shown here is derived from an EMBL/GenBank/DDBJ whole genome shotgun (WGS) entry which is preliminary data.</text>
</comment>
<sequence length="167" mass="18250">MEQFEPQSLASSAWALAKLSPASRPVWPLWEALARRSVEQIWEFDPRGLSNSAWSCATLRCRDGPLLSAVWAAATPRMTEFDEQALSTTLWALAKLLEHKVPGAASLSGALLAEVRGRSDLPPQGLANISWACATLRASDQSLMEALATQGSRRLRELQPQHVSNMA</sequence>